<dbReference type="SUPFAM" id="SSF56672">
    <property type="entry name" value="DNA/RNA polymerases"/>
    <property type="match status" value="1"/>
</dbReference>
<evidence type="ECO:0000313" key="2">
    <source>
        <dbReference type="Proteomes" id="UP001454036"/>
    </source>
</evidence>
<dbReference type="EMBL" id="BAABME010013315">
    <property type="protein sequence ID" value="GAA0186032.1"/>
    <property type="molecule type" value="Genomic_DNA"/>
</dbReference>
<comment type="caution">
    <text evidence="1">The sequence shown here is derived from an EMBL/GenBank/DDBJ whole genome shotgun (WGS) entry which is preliminary data.</text>
</comment>
<dbReference type="InterPro" id="IPR043128">
    <property type="entry name" value="Rev_trsase/Diguanyl_cyclase"/>
</dbReference>
<dbReference type="AlphaFoldDB" id="A0AAV3S0E2"/>
<organism evidence="1 2">
    <name type="scientific">Lithospermum erythrorhizon</name>
    <name type="common">Purple gromwell</name>
    <name type="synonym">Lithospermum officinale var. erythrorhizon</name>
    <dbReference type="NCBI Taxonomy" id="34254"/>
    <lineage>
        <taxon>Eukaryota</taxon>
        <taxon>Viridiplantae</taxon>
        <taxon>Streptophyta</taxon>
        <taxon>Embryophyta</taxon>
        <taxon>Tracheophyta</taxon>
        <taxon>Spermatophyta</taxon>
        <taxon>Magnoliopsida</taxon>
        <taxon>eudicotyledons</taxon>
        <taxon>Gunneridae</taxon>
        <taxon>Pentapetalae</taxon>
        <taxon>asterids</taxon>
        <taxon>lamiids</taxon>
        <taxon>Boraginales</taxon>
        <taxon>Boraginaceae</taxon>
        <taxon>Boraginoideae</taxon>
        <taxon>Lithospermeae</taxon>
        <taxon>Lithospermum</taxon>
    </lineage>
</organism>
<name>A0AAV3S0E2_LITER</name>
<dbReference type="Gene3D" id="3.30.70.270">
    <property type="match status" value="1"/>
</dbReference>
<protein>
    <submittedName>
        <fullName evidence="1">Uncharacterized protein</fullName>
    </submittedName>
</protein>
<gene>
    <name evidence="1" type="ORF">LIER_33320</name>
</gene>
<keyword evidence="2" id="KW-1185">Reference proteome</keyword>
<proteinExistence type="predicted"/>
<sequence>MISEQGIKPNPDKIKAILDMQPPREHKDIQKLTGCVAALSRFISKSGERNLPFFKKPQESLKYQILLG</sequence>
<evidence type="ECO:0000313" key="1">
    <source>
        <dbReference type="EMBL" id="GAA0186032.1"/>
    </source>
</evidence>
<dbReference type="InterPro" id="IPR043502">
    <property type="entry name" value="DNA/RNA_pol_sf"/>
</dbReference>
<accession>A0AAV3S0E2</accession>
<reference evidence="1 2" key="1">
    <citation type="submission" date="2024-01" db="EMBL/GenBank/DDBJ databases">
        <title>The complete chloroplast genome sequence of Lithospermum erythrorhizon: insights into the phylogenetic relationship among Boraginaceae species and the maternal lineages of purple gromwells.</title>
        <authorList>
            <person name="Okada T."/>
            <person name="Watanabe K."/>
        </authorList>
    </citation>
    <scope>NUCLEOTIDE SEQUENCE [LARGE SCALE GENOMIC DNA]</scope>
</reference>
<dbReference type="Proteomes" id="UP001454036">
    <property type="component" value="Unassembled WGS sequence"/>
</dbReference>